<dbReference type="Proteomes" id="UP000054815">
    <property type="component" value="Unassembled WGS sequence"/>
</dbReference>
<proteinExistence type="predicted"/>
<organism evidence="1 2">
    <name type="scientific">Trichinella pseudospiralis</name>
    <name type="common">Parasitic roundworm</name>
    <dbReference type="NCBI Taxonomy" id="6337"/>
    <lineage>
        <taxon>Eukaryota</taxon>
        <taxon>Metazoa</taxon>
        <taxon>Ecdysozoa</taxon>
        <taxon>Nematoda</taxon>
        <taxon>Enoplea</taxon>
        <taxon>Dorylaimia</taxon>
        <taxon>Trichinellida</taxon>
        <taxon>Trichinellidae</taxon>
        <taxon>Trichinella</taxon>
    </lineage>
</organism>
<dbReference type="AlphaFoldDB" id="A0A0V0YAY5"/>
<reference evidence="1 2" key="1">
    <citation type="submission" date="2015-01" db="EMBL/GenBank/DDBJ databases">
        <title>Evolution of Trichinella species and genotypes.</title>
        <authorList>
            <person name="Korhonen P.K."/>
            <person name="Edoardo P."/>
            <person name="Giuseppe L.R."/>
            <person name="Gasser R.B."/>
        </authorList>
    </citation>
    <scope>NUCLEOTIDE SEQUENCE [LARGE SCALE GENOMIC DNA]</scope>
    <source>
        <strain evidence="1">ISS141</strain>
    </source>
</reference>
<evidence type="ECO:0000313" key="1">
    <source>
        <dbReference type="EMBL" id="KRX97338.1"/>
    </source>
</evidence>
<comment type="caution">
    <text evidence="1">The sequence shown here is derived from an EMBL/GenBank/DDBJ whole genome shotgun (WGS) entry which is preliminary data.</text>
</comment>
<dbReference type="EMBL" id="JYDU01000033">
    <property type="protein sequence ID" value="KRX97338.1"/>
    <property type="molecule type" value="Genomic_DNA"/>
</dbReference>
<name>A0A0V0YAY5_TRIPS</name>
<accession>A0A0V0YAY5</accession>
<sequence>MSLILGLLMGSSIPGGAFVLFCSCGCATWFAHFQMVVDLHSPTMHIPKQNFSGWKPLPLELLEQGLCLTGCPNISDFETRGYKFLSQAGRPGKAQLGKSGRNLAPGCWESCLEWPGSRLFRNHKFHRIKLNAKFFRFGIKHFKYRAMLGQIFPYTRTHSV</sequence>
<protein>
    <submittedName>
        <fullName evidence="1">Uncharacterized protein</fullName>
    </submittedName>
</protein>
<gene>
    <name evidence="1" type="ORF">T4E_3227</name>
</gene>
<evidence type="ECO:0000313" key="2">
    <source>
        <dbReference type="Proteomes" id="UP000054815"/>
    </source>
</evidence>